<dbReference type="AlphaFoldDB" id="A0A5J4YQ22"/>
<keyword evidence="4" id="KW-1185">Reference proteome</keyword>
<organism evidence="3 4">
    <name type="scientific">Porphyridium purpureum</name>
    <name type="common">Red alga</name>
    <name type="synonym">Porphyridium cruentum</name>
    <dbReference type="NCBI Taxonomy" id="35688"/>
    <lineage>
        <taxon>Eukaryota</taxon>
        <taxon>Rhodophyta</taxon>
        <taxon>Bangiophyceae</taxon>
        <taxon>Porphyridiales</taxon>
        <taxon>Porphyridiaceae</taxon>
        <taxon>Porphyridium</taxon>
    </lineage>
</organism>
<evidence type="ECO:0000259" key="2">
    <source>
        <dbReference type="Pfam" id="PF07727"/>
    </source>
</evidence>
<dbReference type="InterPro" id="IPR013103">
    <property type="entry name" value="RVT_2"/>
</dbReference>
<feature type="region of interest" description="Disordered" evidence="1">
    <location>
        <begin position="94"/>
        <end position="113"/>
    </location>
</feature>
<proteinExistence type="predicted"/>
<dbReference type="Pfam" id="PF07727">
    <property type="entry name" value="RVT_2"/>
    <property type="match status" value="1"/>
</dbReference>
<reference evidence="4" key="1">
    <citation type="journal article" date="2019" name="Nat. Commun.">
        <title>Expansion of phycobilisome linker gene families in mesophilic red algae.</title>
        <authorList>
            <person name="Lee J."/>
            <person name="Kim D."/>
            <person name="Bhattacharya D."/>
            <person name="Yoon H.S."/>
        </authorList>
    </citation>
    <scope>NUCLEOTIDE SEQUENCE [LARGE SCALE GENOMIC DNA]</scope>
    <source>
        <strain evidence="4">CCMP 1328</strain>
    </source>
</reference>
<dbReference type="OrthoDB" id="414945at2759"/>
<dbReference type="EMBL" id="VRMN01000007">
    <property type="protein sequence ID" value="KAA8493398.1"/>
    <property type="molecule type" value="Genomic_DNA"/>
</dbReference>
<feature type="region of interest" description="Disordered" evidence="1">
    <location>
        <begin position="1"/>
        <end position="50"/>
    </location>
</feature>
<accession>A0A5J4YQ22</accession>
<comment type="caution">
    <text evidence="3">The sequence shown here is derived from an EMBL/GenBank/DDBJ whole genome shotgun (WGS) entry which is preliminary data.</text>
</comment>
<sequence>MDTWNTPQDKQCDRPADAVESTNVSDPSHIDEQRDKSSGKRIRAQDVDENSKKVSRVQVIDMRLEELKARDKQLVRAIRLAAIEKRFMEIENTEQELGTERKKGKPHEEDDIASDTEPDVIKRARAFVWRATRSGMTLNLSIKKAIKIFGASAVEAIVREVAQLDETYGPGVVEPVHSASLTAQEREATISSHIFVREKLNALGKVEKVKAKIVPEGHMQDASMYAGRSAPTGATDSIMILAAIAAKEERSVGKLDFPGAILNAPIPEIGPTTHMRLNTVLMDILVRLDPKYVLYLRPSGSMVCKLNKTLYGTLIAARQWHGKVSGLFARMGFKANPNDACVFNRDSTTMIIHLDDVMIMSESDRAVKRVMKEIADRWGSKPGNNCETGKQIDFLRIFDNFGKKRVVTLSMDGYVAGLLEESGMRGTARSPASRTLYEVHGDTLALDAREAKRFHTLVCKLLYLAKRVRPDLLTTVTVLTTRTDNPTKDDDKKLERALKYLNDTRDLHLTLGAAKENTIT</sequence>
<evidence type="ECO:0000256" key="1">
    <source>
        <dbReference type="SAM" id="MobiDB-lite"/>
    </source>
</evidence>
<name>A0A5J4YQ22_PORPP</name>
<feature type="compositionally biased region" description="Basic and acidic residues" evidence="1">
    <location>
        <begin position="28"/>
        <end position="50"/>
    </location>
</feature>
<dbReference type="Proteomes" id="UP000324585">
    <property type="component" value="Unassembled WGS sequence"/>
</dbReference>
<evidence type="ECO:0000313" key="4">
    <source>
        <dbReference type="Proteomes" id="UP000324585"/>
    </source>
</evidence>
<feature type="domain" description="Reverse transcriptase Ty1/copia-type" evidence="2">
    <location>
        <begin position="190"/>
        <end position="381"/>
    </location>
</feature>
<gene>
    <name evidence="3" type="ORF">FVE85_8843</name>
</gene>
<protein>
    <submittedName>
        <fullName evidence="3">Copia protein</fullName>
    </submittedName>
</protein>
<evidence type="ECO:0000313" key="3">
    <source>
        <dbReference type="EMBL" id="KAA8493398.1"/>
    </source>
</evidence>